<name>A0A6G9CTN9_RHOER</name>
<reference evidence="2 3" key="1">
    <citation type="submission" date="2020-03" db="EMBL/GenBank/DDBJ databases">
        <title>Screen low temperature-resistant strains for efficient degradation of petroleum hydrocarbons under the low temperature.</title>
        <authorList>
            <person name="Wang Y."/>
            <person name="Chen J."/>
        </authorList>
    </citation>
    <scope>NUCLEOTIDE SEQUENCE [LARGE SCALE GENOMIC DNA]</scope>
    <source>
        <strain evidence="2 3">KB1</strain>
    </source>
</reference>
<dbReference type="AlphaFoldDB" id="A0A6G9CTN9"/>
<evidence type="ECO:0000313" key="3">
    <source>
        <dbReference type="Proteomes" id="UP000502345"/>
    </source>
</evidence>
<proteinExistence type="predicted"/>
<accession>A0A6G9CTN9</accession>
<organism evidence="2 3">
    <name type="scientific">Rhodococcus erythropolis</name>
    <name type="common">Arthrobacter picolinophilus</name>
    <dbReference type="NCBI Taxonomy" id="1833"/>
    <lineage>
        <taxon>Bacteria</taxon>
        <taxon>Bacillati</taxon>
        <taxon>Actinomycetota</taxon>
        <taxon>Actinomycetes</taxon>
        <taxon>Mycobacteriales</taxon>
        <taxon>Nocardiaceae</taxon>
        <taxon>Rhodococcus</taxon>
        <taxon>Rhodococcus erythropolis group</taxon>
    </lineage>
</organism>
<dbReference type="Proteomes" id="UP000502345">
    <property type="component" value="Chromosome"/>
</dbReference>
<dbReference type="EMBL" id="CP050124">
    <property type="protein sequence ID" value="QIP40248.1"/>
    <property type="molecule type" value="Genomic_DNA"/>
</dbReference>
<feature type="region of interest" description="Disordered" evidence="1">
    <location>
        <begin position="1"/>
        <end position="24"/>
    </location>
</feature>
<evidence type="ECO:0000313" key="2">
    <source>
        <dbReference type="EMBL" id="QIP40248.1"/>
    </source>
</evidence>
<sequence length="74" mass="7867">MNHTGRRLGVRPVAAASNGASGKTRRALYSADPVMPEFMLSNPLISPRALRQRVSSIDSMLPRPTLGIGHPSGS</sequence>
<gene>
    <name evidence="2" type="ORF">G9444_3003</name>
</gene>
<protein>
    <submittedName>
        <fullName evidence="2">Uncharacterized protein</fullName>
    </submittedName>
</protein>
<evidence type="ECO:0000256" key="1">
    <source>
        <dbReference type="SAM" id="MobiDB-lite"/>
    </source>
</evidence>